<proteinExistence type="predicted"/>
<dbReference type="EMBL" id="GBXM01079845">
    <property type="protein sequence ID" value="JAH28732.1"/>
    <property type="molecule type" value="Transcribed_RNA"/>
</dbReference>
<evidence type="ECO:0000313" key="2">
    <source>
        <dbReference type="EMBL" id="JAH28732.1"/>
    </source>
</evidence>
<sequence>MLVVFKSHLNINTSRNRKKLNKVVEEEDKNDSNTERRKKGSGQVNELFLCHT</sequence>
<accession>A0A0E9RIX3</accession>
<reference evidence="2" key="1">
    <citation type="submission" date="2014-11" db="EMBL/GenBank/DDBJ databases">
        <authorList>
            <person name="Amaro Gonzalez C."/>
        </authorList>
    </citation>
    <scope>NUCLEOTIDE SEQUENCE</scope>
</reference>
<protein>
    <submittedName>
        <fullName evidence="2">Uncharacterized protein</fullName>
    </submittedName>
</protein>
<reference evidence="2" key="2">
    <citation type="journal article" date="2015" name="Fish Shellfish Immunol.">
        <title>Early steps in the European eel (Anguilla anguilla)-Vibrio vulnificus interaction in the gills: Role of the RtxA13 toxin.</title>
        <authorList>
            <person name="Callol A."/>
            <person name="Pajuelo D."/>
            <person name="Ebbesson L."/>
            <person name="Teles M."/>
            <person name="MacKenzie S."/>
            <person name="Amaro C."/>
        </authorList>
    </citation>
    <scope>NUCLEOTIDE SEQUENCE</scope>
</reference>
<name>A0A0E9RIX3_ANGAN</name>
<organism evidence="2">
    <name type="scientific">Anguilla anguilla</name>
    <name type="common">European freshwater eel</name>
    <name type="synonym">Muraena anguilla</name>
    <dbReference type="NCBI Taxonomy" id="7936"/>
    <lineage>
        <taxon>Eukaryota</taxon>
        <taxon>Metazoa</taxon>
        <taxon>Chordata</taxon>
        <taxon>Craniata</taxon>
        <taxon>Vertebrata</taxon>
        <taxon>Euteleostomi</taxon>
        <taxon>Actinopterygii</taxon>
        <taxon>Neopterygii</taxon>
        <taxon>Teleostei</taxon>
        <taxon>Anguilliformes</taxon>
        <taxon>Anguillidae</taxon>
        <taxon>Anguilla</taxon>
    </lineage>
</organism>
<evidence type="ECO:0000256" key="1">
    <source>
        <dbReference type="SAM" id="MobiDB-lite"/>
    </source>
</evidence>
<dbReference type="AlphaFoldDB" id="A0A0E9RIX3"/>
<feature type="region of interest" description="Disordered" evidence="1">
    <location>
        <begin position="20"/>
        <end position="45"/>
    </location>
</feature>